<name>A0ABV5FBH3_9FLAO</name>
<comment type="function">
    <text evidence="9">Glucanases play a role in cell expansion during growth, in cell-cell fusion during mating, and in spore release during sporulation. This enzyme may be involved in beta-glucan degradation. Active on laminarin and lichenan.</text>
</comment>
<evidence type="ECO:0000256" key="11">
    <source>
        <dbReference type="ARBA" id="ARBA00043078"/>
    </source>
</evidence>
<evidence type="ECO:0000256" key="6">
    <source>
        <dbReference type="ARBA" id="ARBA00023277"/>
    </source>
</evidence>
<dbReference type="PANTHER" id="PTHR16631">
    <property type="entry name" value="GLUCAN 1,3-BETA-GLUCOSIDASE"/>
    <property type="match status" value="1"/>
</dbReference>
<evidence type="ECO:0000256" key="3">
    <source>
        <dbReference type="ARBA" id="ARBA00022801"/>
    </source>
</evidence>
<dbReference type="PANTHER" id="PTHR16631:SF17">
    <property type="entry name" value="GLUCAN ENDO-1,3-BETA-GLUCOSIDASE BTGC"/>
    <property type="match status" value="1"/>
</dbReference>
<reference evidence="12 13" key="1">
    <citation type="submission" date="2024-09" db="EMBL/GenBank/DDBJ databases">
        <authorList>
            <person name="Sun Q."/>
            <person name="Mori K."/>
        </authorList>
    </citation>
    <scope>NUCLEOTIDE SEQUENCE [LARGE SCALE GENOMIC DNA]</scope>
    <source>
        <strain evidence="12 13">CECT 8622</strain>
    </source>
</reference>
<keyword evidence="13" id="KW-1185">Reference proteome</keyword>
<dbReference type="InterPro" id="IPR050732">
    <property type="entry name" value="Beta-glucan_modifiers"/>
</dbReference>
<keyword evidence="2" id="KW-1003">Cell membrane</keyword>
<evidence type="ECO:0000256" key="7">
    <source>
        <dbReference type="ARBA" id="ARBA00023316"/>
    </source>
</evidence>
<keyword evidence="6" id="KW-0119">Carbohydrate metabolism</keyword>
<keyword evidence="8" id="KW-0624">Polysaccharide degradation</keyword>
<dbReference type="RefSeq" id="WP_379861004.1">
    <property type="nucleotide sequence ID" value="NZ_JBHMFC010000033.1"/>
</dbReference>
<evidence type="ECO:0000256" key="1">
    <source>
        <dbReference type="ARBA" id="ARBA00004236"/>
    </source>
</evidence>
<evidence type="ECO:0000256" key="4">
    <source>
        <dbReference type="ARBA" id="ARBA00023136"/>
    </source>
</evidence>
<dbReference type="GO" id="GO:0016787">
    <property type="term" value="F:hydrolase activity"/>
    <property type="evidence" value="ECO:0007669"/>
    <property type="project" value="UniProtKB-KW"/>
</dbReference>
<evidence type="ECO:0000313" key="12">
    <source>
        <dbReference type="EMBL" id="MFB9056808.1"/>
    </source>
</evidence>
<evidence type="ECO:0000256" key="5">
    <source>
        <dbReference type="ARBA" id="ARBA00023180"/>
    </source>
</evidence>
<proteinExistence type="predicted"/>
<keyword evidence="3 12" id="KW-0378">Hydrolase</keyword>
<evidence type="ECO:0000313" key="13">
    <source>
        <dbReference type="Proteomes" id="UP001589585"/>
    </source>
</evidence>
<organism evidence="12 13">
    <name type="scientific">Mariniflexile ostreae</name>
    <dbReference type="NCBI Taxonomy" id="1520892"/>
    <lineage>
        <taxon>Bacteria</taxon>
        <taxon>Pseudomonadati</taxon>
        <taxon>Bacteroidota</taxon>
        <taxon>Flavobacteriia</taxon>
        <taxon>Flavobacteriales</taxon>
        <taxon>Flavobacteriaceae</taxon>
        <taxon>Mariniflexile</taxon>
    </lineage>
</organism>
<evidence type="ECO:0000256" key="9">
    <source>
        <dbReference type="ARBA" id="ARBA00037649"/>
    </source>
</evidence>
<keyword evidence="4" id="KW-0472">Membrane</keyword>
<keyword evidence="7" id="KW-0961">Cell wall biogenesis/degradation</keyword>
<sequence length="417" mass="47456">MKKTILYFFAFVLVFNCDNKPKEVVNITAADILGNPKYLAISYGGYRQTSREVQPTIAELKEDMKILSAMNIKVLRTYNVHLAQTSNLLKAISQLKKTDANFEMYVMLGAWIDCENAFNSENKKPNHDAESDRNAIEIETAISLANQYPDIVKMIAVGNEAMVKWATSYYVQPHVILKWVNHLQGLKATGKLPKDLWVTSSDNFASWGGGETVYHTEDLNALIKAVDFISMHTYPMHDTHYNPLFWDVPENDLSEIEIVDAAMLRAKAYAISQYDSVYNYMRHLNIKKPIHIGETGWASVSNGLYGKKGSRATDEYKQAMYYKHMRDWTNAKGMSCFYFEAFDEQWKDAKNPLGSENHFGLINLKGEAKYSLWNLVDQGVFKGLTRNGKEIKKTFNGDKQALMETVLIPTVTSDLVK</sequence>
<dbReference type="Proteomes" id="UP001589585">
    <property type="component" value="Unassembled WGS sequence"/>
</dbReference>
<evidence type="ECO:0000256" key="2">
    <source>
        <dbReference type="ARBA" id="ARBA00022475"/>
    </source>
</evidence>
<evidence type="ECO:0000256" key="8">
    <source>
        <dbReference type="ARBA" id="ARBA00023326"/>
    </source>
</evidence>
<dbReference type="SUPFAM" id="SSF51445">
    <property type="entry name" value="(Trans)glycosidases"/>
    <property type="match status" value="1"/>
</dbReference>
<comment type="subcellular location">
    <subcellularLocation>
        <location evidence="1">Cell membrane</location>
    </subcellularLocation>
</comment>
<accession>A0ABV5FBH3</accession>
<evidence type="ECO:0000256" key="10">
    <source>
        <dbReference type="ARBA" id="ARBA00042373"/>
    </source>
</evidence>
<dbReference type="Gene3D" id="3.20.20.80">
    <property type="entry name" value="Glycosidases"/>
    <property type="match status" value="1"/>
</dbReference>
<comment type="caution">
    <text evidence="12">The sequence shown here is derived from an EMBL/GenBank/DDBJ whole genome shotgun (WGS) entry which is preliminary data.</text>
</comment>
<dbReference type="EMBL" id="JBHMFC010000033">
    <property type="protein sequence ID" value="MFB9056808.1"/>
    <property type="molecule type" value="Genomic_DNA"/>
</dbReference>
<dbReference type="InterPro" id="IPR017853">
    <property type="entry name" value="GH"/>
</dbReference>
<keyword evidence="5" id="KW-0325">Glycoprotein</keyword>
<gene>
    <name evidence="12" type="ORF">ACFFU9_08650</name>
</gene>
<protein>
    <recommendedName>
        <fullName evidence="11">Endo-1,3-beta-glucanase btgC</fullName>
    </recommendedName>
    <alternativeName>
        <fullName evidence="10">Laminarinase btgC</fullName>
    </alternativeName>
</protein>